<organism evidence="3 4">
    <name type="scientific">Candidatus Dojkabacteria bacterium</name>
    <dbReference type="NCBI Taxonomy" id="2099670"/>
    <lineage>
        <taxon>Bacteria</taxon>
        <taxon>Candidatus Dojkabacteria</taxon>
    </lineage>
</organism>
<comment type="caution">
    <text evidence="3">The sequence shown here is derived from an EMBL/GenBank/DDBJ whole genome shotgun (WGS) entry which is preliminary data.</text>
</comment>
<dbReference type="Gene3D" id="3.90.182.10">
    <property type="entry name" value="Toxin - Anthrax Protective Antigen,domain 1"/>
    <property type="match status" value="4"/>
</dbReference>
<dbReference type="PROSITE" id="PS51820">
    <property type="entry name" value="PA14"/>
    <property type="match status" value="4"/>
</dbReference>
<feature type="domain" description="PA14" evidence="2">
    <location>
        <begin position="407"/>
        <end position="552"/>
    </location>
</feature>
<dbReference type="EMBL" id="JAGQLI010000018">
    <property type="protein sequence ID" value="MCA9378849.1"/>
    <property type="molecule type" value="Genomic_DNA"/>
</dbReference>
<dbReference type="Pfam" id="PF07691">
    <property type="entry name" value="PA14"/>
    <property type="match status" value="4"/>
</dbReference>
<evidence type="ECO:0000313" key="3">
    <source>
        <dbReference type="EMBL" id="MCA9378849.1"/>
    </source>
</evidence>
<feature type="domain" description="PA14" evidence="2">
    <location>
        <begin position="1083"/>
        <end position="1210"/>
    </location>
</feature>
<reference evidence="3" key="2">
    <citation type="journal article" date="2021" name="Microbiome">
        <title>Successional dynamics and alternative stable states in a saline activated sludge microbial community over 9 years.</title>
        <authorList>
            <person name="Wang Y."/>
            <person name="Ye J."/>
            <person name="Ju F."/>
            <person name="Liu L."/>
            <person name="Boyd J.A."/>
            <person name="Deng Y."/>
            <person name="Parks D.H."/>
            <person name="Jiang X."/>
            <person name="Yin X."/>
            <person name="Woodcroft B.J."/>
            <person name="Tyson G.W."/>
            <person name="Hugenholtz P."/>
            <person name="Polz M.F."/>
            <person name="Zhang T."/>
        </authorList>
    </citation>
    <scope>NUCLEOTIDE SEQUENCE</scope>
    <source>
        <strain evidence="3">HKST-UBA12</strain>
    </source>
</reference>
<dbReference type="Proteomes" id="UP000760819">
    <property type="component" value="Unassembled WGS sequence"/>
</dbReference>
<dbReference type="InterPro" id="IPR037524">
    <property type="entry name" value="PA14/GLEYA"/>
</dbReference>
<sequence>KSGQGTAVATYHWSTVGEQVISVTVQNTGGSASAQLNVNVGCADGEYLAEYFSNKTLSGNPISYVCEQQIDADWGSGGPIQIPSTSFNLGNGWDGAINVGIGQTAYTDNIKTKVLNTAAANQNTICVASTLGLGIGDEIMVVQSMGTGAGNYEFATIANISSCWLTLLSNLQNTYTTPNSAAQVIRIPHYTDVIVSGTLTIHPWDGETGGVMAFRATGDISLNGGIIDVTGKGFRGGTRTYGAAVTGLQGEGLNGLGTSNRGPNEPGGGGGGPGTVDGGAGAGGGAYRTAGGTAKDPFYGDPGIGSSVTYGDSILSKMYFGGAGGAGGTDDSGWNGQSYGGAGGSGGGIMFISANQIKGNGAILGNGGNGEDHNGVADSEHGGGGGGGGGSVKLLVDKINVDGIVVTTTGGAGGKAKDGNAGSGGSGQSYIEYCSKLGASPLPGNAVQLTNCDKDNFSVRWTGRINFTSTSNYNISAIADDGVRVFLNSDQAAIIDSWTDGYHSETVTRQIDSGLNEIKVEYYEATGAAEVHIGIQDIGMAAPILDQIPDQTIDQGGSFSEINLNDYVTNLADQPNLNWHVEGNHTLQVSIANGIATISAPPAWSGSEYITFVARNAANQEDSSSAHFTVNGPVVCASGKFKAEYFNNIDLSGVPAMSRCEDKVDYVWDYGGPDPIINIDNFSVRWTTTLHVSDESSIYTFSATTDDGVRLYVDQNMIIDNWIDQGATTVESALYLAPGNHTVVMDYYEKGGAAVAKLEWQLNHAPIVSQIPGQTILQGNNFAVINLGNYVSDADGDQITWTHGGNASINVAIAGAMATLTYPNGWNGSEDIMFIATDPFGASASSTARFTVQTQVSCQDGTYLARYYSNPSLVGSPTMSRCETSINYNWRLDSPAAGLPVDGFSVQWVQNMQVPVDGTYEFTTTTDLTNEGVRLYIDDVLQIDYWPTHSATGSVRVHLGAGMHLVRMEYFDNQSVAMAILSSKILNKPPIVGTIPGQIRAQGQGFTPINLASYGSDPDGDPLVWTYSGNKDISVAINGSIATLTFPGGWTGKEDITFTATDSHGATASSAPSTFVVKGLSSCASGQYLGQYYNNTTLSGEPVYTTCETIPNFDWGKGSPGPGINTDNFSIRWTAIVNFAQDGEYLFTTSSDGGVRLYINDHIVIDNWDEHMLTDDQTVQWMPIGRYPIKLEYYDGLGNAVIKLGIRANN</sequence>
<name>A0A955I6U5_9BACT</name>
<dbReference type="InterPro" id="IPR011658">
    <property type="entry name" value="PA14_dom"/>
</dbReference>
<evidence type="ECO:0000259" key="2">
    <source>
        <dbReference type="PROSITE" id="PS51820"/>
    </source>
</evidence>
<dbReference type="InterPro" id="IPR013783">
    <property type="entry name" value="Ig-like_fold"/>
</dbReference>
<protein>
    <recommendedName>
        <fullName evidence="2">PA14 domain-containing protein</fullName>
    </recommendedName>
</protein>
<feature type="non-terminal residue" evidence="3">
    <location>
        <position position="1"/>
    </location>
</feature>
<feature type="region of interest" description="Disordered" evidence="1">
    <location>
        <begin position="252"/>
        <end position="283"/>
    </location>
</feature>
<accession>A0A955I6U5</accession>
<evidence type="ECO:0000313" key="4">
    <source>
        <dbReference type="Proteomes" id="UP000760819"/>
    </source>
</evidence>
<reference evidence="3" key="1">
    <citation type="submission" date="2020-04" db="EMBL/GenBank/DDBJ databases">
        <authorList>
            <person name="Zhang T."/>
        </authorList>
    </citation>
    <scope>NUCLEOTIDE SEQUENCE</scope>
    <source>
        <strain evidence="3">HKST-UBA12</strain>
    </source>
</reference>
<dbReference type="AlphaFoldDB" id="A0A955I6U5"/>
<feature type="domain" description="PA14" evidence="2">
    <location>
        <begin position="636"/>
        <end position="774"/>
    </location>
</feature>
<feature type="domain" description="PA14" evidence="2">
    <location>
        <begin position="858"/>
        <end position="1002"/>
    </location>
</feature>
<feature type="compositionally biased region" description="Gly residues" evidence="1">
    <location>
        <begin position="265"/>
        <end position="283"/>
    </location>
</feature>
<dbReference type="Gene3D" id="2.60.40.10">
    <property type="entry name" value="Immunoglobulins"/>
    <property type="match status" value="1"/>
</dbReference>
<proteinExistence type="predicted"/>
<evidence type="ECO:0000256" key="1">
    <source>
        <dbReference type="SAM" id="MobiDB-lite"/>
    </source>
</evidence>
<gene>
    <name evidence="3" type="ORF">KC640_00315</name>
</gene>
<dbReference type="Pfam" id="PF17963">
    <property type="entry name" value="Big_9"/>
    <property type="match status" value="1"/>
</dbReference>
<dbReference type="SUPFAM" id="SSF56988">
    <property type="entry name" value="Anthrax protective antigen"/>
    <property type="match status" value="4"/>
</dbReference>
<dbReference type="SMART" id="SM00758">
    <property type="entry name" value="PA14"/>
    <property type="match status" value="4"/>
</dbReference>